<evidence type="ECO:0000313" key="2">
    <source>
        <dbReference type="EMBL" id="GIX64793.1"/>
    </source>
</evidence>
<keyword evidence="3" id="KW-1185">Reference proteome</keyword>
<dbReference type="Pfam" id="PF12785">
    <property type="entry name" value="VESA1_N"/>
    <property type="match status" value="1"/>
</dbReference>
<name>A0AAV4LXR1_BABCB</name>
<reference evidence="2 3" key="1">
    <citation type="submission" date="2021-06" db="EMBL/GenBank/DDBJ databases">
        <title>Genome sequence of Babesia caballi.</title>
        <authorList>
            <person name="Yamagishi J."/>
            <person name="Kidaka T."/>
            <person name="Ochi A."/>
        </authorList>
    </citation>
    <scope>NUCLEOTIDE SEQUENCE [LARGE SCALE GENOMIC DNA]</scope>
    <source>
        <strain evidence="2">USDA-D6B2</strain>
    </source>
</reference>
<comment type="caution">
    <text evidence="2">The sequence shown here is derived from an EMBL/GenBank/DDBJ whole genome shotgun (WGS) entry which is preliminary data.</text>
</comment>
<keyword evidence="1" id="KW-1133">Transmembrane helix</keyword>
<feature type="transmembrane region" description="Helical" evidence="1">
    <location>
        <begin position="974"/>
        <end position="997"/>
    </location>
</feature>
<dbReference type="EMBL" id="BPLF01000003">
    <property type="protein sequence ID" value="GIX64793.1"/>
    <property type="molecule type" value="Genomic_DNA"/>
</dbReference>
<organism evidence="2 3">
    <name type="scientific">Babesia caballi</name>
    <dbReference type="NCBI Taxonomy" id="5871"/>
    <lineage>
        <taxon>Eukaryota</taxon>
        <taxon>Sar</taxon>
        <taxon>Alveolata</taxon>
        <taxon>Apicomplexa</taxon>
        <taxon>Aconoidasida</taxon>
        <taxon>Piroplasmida</taxon>
        <taxon>Babesiidae</taxon>
        <taxon>Babesia</taxon>
    </lineage>
</organism>
<dbReference type="AlphaFoldDB" id="A0AAV4LXR1"/>
<evidence type="ECO:0000256" key="1">
    <source>
        <dbReference type="SAM" id="Phobius"/>
    </source>
</evidence>
<dbReference type="GeneID" id="94196274"/>
<keyword evidence="1" id="KW-0472">Membrane</keyword>
<keyword evidence="1" id="KW-0812">Transmembrane</keyword>
<protein>
    <submittedName>
        <fullName evidence="2">Uncharacterized protein</fullName>
    </submittedName>
</protein>
<evidence type="ECO:0000313" key="3">
    <source>
        <dbReference type="Proteomes" id="UP001497744"/>
    </source>
</evidence>
<dbReference type="RefSeq" id="XP_067716862.1">
    <property type="nucleotide sequence ID" value="XM_067860761.1"/>
</dbReference>
<dbReference type="InterPro" id="IPR024751">
    <property type="entry name" value="VESA1"/>
</dbReference>
<dbReference type="Proteomes" id="UP001497744">
    <property type="component" value="Unassembled WGS sequence"/>
</dbReference>
<gene>
    <name evidence="2" type="ORF">BcabD6B2_42280</name>
</gene>
<sequence length="1036" mass="113237">MGRFRVVLNLLQGVEESESKLSAEFTKVKQALNTDSGSSLITKLAEGLQQFVGYEGGMLSNTTPKLTGGGILPANVAKYQVCNAVLNFVIRFLEGLLGINGLESLNKEDVKTVIVKLRKCVGTGQVPRGFGTLVEGIGNKVDSIGKKVLKNTQGKLKEVFDEFKKVSDKCTGHDVSGPKVEGNELDKFLNAVDLTLHSNNSVYFKTYCEKLGELLKNDEFKNNANKDGPALSYGLLQTNITGVTAATTNLNNEIRNINNTPGKANLIPNAAVFSAVRDAATAFIAEIKEPTKYTSHYDKHKNPEADWGRVNGNPTALQMCAKIFLGCLPLYYQALTYIYWGCHEKGGGWGNQTLANGAMRSHFDSQGLLPIFVESSRTGAHIADSALNKFSEFVTAASPPLSSSAFTYASFAAELQKKVGENVGHLPTECPLSALYHGASCYFRCQQITTTKSAGGTPKTIREMLYFLAALPFSLSYEGLIGHIDNVLNYPMYVADSGTSHPNNTLSAADVKSYITSTFHLAPAFIGLIQEPSTSSDPWLHRLYFNTHFDLNFPSSPSALFNALSNYAYALQFQLGFLYQQCSQLYVNICGWFMCTFGKDVNTTLTHRVVPSHICSVGCTTGAHNNSDDITKHKTYCEHADCGKSNNKSPLQAFLTDNLKGFSRGHPSDPSSHLASCSGSLCHVPMGFESHLRDGSVQGGNISLTLKPYCGSHNAPLRQLCGTLTCLSKRAPRSLGDLFGFYWQVTGQLSKTLGSLHSAQWFSDLVGHTPFSSTVKDNINVLKTFVGTGHDSHTDSRMDLSNLHLSIQQNHRACYGTGKTCGPYLYPFTVSNGATFGKPAPYASVYLSWIVYLTDDLQTGFQELLDEFKNIDCKATGCRGKAGSQQACISHAPGTHGTSNECKCDSVVHCGGVLPLLYRHGFQFHDAYSLNDTTTKRNCAKFSQQLSNVLAENAPFAKLLESTDSFLYMFRYHLFYNLSSFWLCFLAILLYFIFYGIDVVHVKSHGHFPSSHTVPPIGLLTTGKAPALTKLTYYTP</sequence>
<proteinExistence type="predicted"/>
<accession>A0AAV4LXR1</accession>